<reference evidence="2 3" key="1">
    <citation type="journal article" date="2018" name="Nat. Genet.">
        <title>The Rosa genome provides new insights in the design of modern roses.</title>
        <authorList>
            <person name="Bendahmane M."/>
        </authorList>
    </citation>
    <scope>NUCLEOTIDE SEQUENCE [LARGE SCALE GENOMIC DNA]</scope>
    <source>
        <strain evidence="3">cv. Old Blush</strain>
    </source>
</reference>
<evidence type="ECO:0000256" key="1">
    <source>
        <dbReference type="SAM" id="Phobius"/>
    </source>
</evidence>
<sequence length="562" mass="65249">MTQTHSSLSPFDPNILKANFCFYATSFLPPNNSEMGSSNKFEDSDKKSSHTGTQMIGVRATITWVFLIMSMLYVLYSSNHLLHSQDCRTPVNVNHLQSVKNVTASNDVSRLEEQGKQRIAQEAKEVVPSRPQKSRFDTELKHVVFGIAASSKLWEWRKEYIKVWWRKEMRGVVWLDKNVRTRRNEVLPEIRISGDTRGFKYTNRQGDRSALRISRVVSETLRLGLEDVRWFVMGDDDTVFVVDNVLRILSKYDHTQFYYIGSSSESHIQNIFFSYTMAFGGGGFAISYPLAVQLEKMQDRCIQRYPALYGSDDRIQACMAELGVPLTKETGFHQYDVYGNLQGLLSAHPVAPLVSLHHLDVVDPVFPRMTRVRALHHLFQSVELDSASILQQSICYDKDHYWSISISWGYVVQIVRGVISPRELETPSRTFLNWHRRADFTAYSFNTRPVYKDPCEKPFLFYLNTNRLHRDRQKVFGFYTRDKSPAPHCRWKMASPDTIDTIIVLKRPDPVRWEKESSWIKDGLPMFLRSPRRDCCRMLPSKKKSTMFLWVDNCREGEISEL</sequence>
<dbReference type="PANTHER" id="PTHR10811">
    <property type="entry name" value="FRINGE-RELATED"/>
    <property type="match status" value="1"/>
</dbReference>
<protein>
    <submittedName>
        <fullName evidence="2">Putative N-acetylgalactosaminide beta-1,3-galactosyltransferase</fullName>
        <ecNumber evidence="2">2.4.1.122</ecNumber>
    </submittedName>
</protein>
<keyword evidence="2" id="KW-0808">Transferase</keyword>
<comment type="caution">
    <text evidence="2">The sequence shown here is derived from an EMBL/GenBank/DDBJ whole genome shotgun (WGS) entry which is preliminary data.</text>
</comment>
<dbReference type="Proteomes" id="UP000238479">
    <property type="component" value="Chromosome 5"/>
</dbReference>
<gene>
    <name evidence="2" type="ORF">RchiOBHm_Chr5g0061811</name>
</gene>
<dbReference type="FunFam" id="3.90.550.50:FF:000006">
    <property type="entry name" value="Fringe-related protein-like"/>
    <property type="match status" value="1"/>
</dbReference>
<dbReference type="Gramene" id="PRQ33815">
    <property type="protein sequence ID" value="PRQ33815"/>
    <property type="gene ID" value="RchiOBHm_Chr5g0061811"/>
</dbReference>
<name>A0A2P6QI03_ROSCH</name>
<dbReference type="AlphaFoldDB" id="A0A2P6QI03"/>
<proteinExistence type="predicted"/>
<organism evidence="2 3">
    <name type="scientific">Rosa chinensis</name>
    <name type="common">China rose</name>
    <dbReference type="NCBI Taxonomy" id="74649"/>
    <lineage>
        <taxon>Eukaryota</taxon>
        <taxon>Viridiplantae</taxon>
        <taxon>Streptophyta</taxon>
        <taxon>Embryophyta</taxon>
        <taxon>Tracheophyta</taxon>
        <taxon>Spermatophyta</taxon>
        <taxon>Magnoliopsida</taxon>
        <taxon>eudicotyledons</taxon>
        <taxon>Gunneridae</taxon>
        <taxon>Pentapetalae</taxon>
        <taxon>rosids</taxon>
        <taxon>fabids</taxon>
        <taxon>Rosales</taxon>
        <taxon>Rosaceae</taxon>
        <taxon>Rosoideae</taxon>
        <taxon>Rosoideae incertae sedis</taxon>
        <taxon>Rosa</taxon>
    </lineage>
</organism>
<dbReference type="Pfam" id="PF04646">
    <property type="entry name" value="DUF604"/>
    <property type="match status" value="1"/>
</dbReference>
<accession>A0A2P6QI03</accession>
<dbReference type="OMA" id="PRRPRMF"/>
<keyword evidence="2" id="KW-0328">Glycosyltransferase</keyword>
<evidence type="ECO:0000313" key="2">
    <source>
        <dbReference type="EMBL" id="PRQ33815.1"/>
    </source>
</evidence>
<dbReference type="EC" id="2.4.1.122" evidence="2"/>
<keyword evidence="1" id="KW-1133">Transmembrane helix</keyword>
<evidence type="ECO:0000313" key="3">
    <source>
        <dbReference type="Proteomes" id="UP000238479"/>
    </source>
</evidence>
<keyword evidence="3" id="KW-1185">Reference proteome</keyword>
<dbReference type="GO" id="GO:0016263">
    <property type="term" value="F:glycoprotein-N-acetylgalactosamine 3-beta-galactosyltransferase activity"/>
    <property type="evidence" value="ECO:0007669"/>
    <property type="project" value="UniProtKB-EC"/>
</dbReference>
<keyword evidence="1" id="KW-0812">Transmembrane</keyword>
<feature type="transmembrane region" description="Helical" evidence="1">
    <location>
        <begin position="56"/>
        <end position="76"/>
    </location>
</feature>
<dbReference type="EMBL" id="PDCK01000043">
    <property type="protein sequence ID" value="PRQ33815.1"/>
    <property type="molecule type" value="Genomic_DNA"/>
</dbReference>
<dbReference type="Gene3D" id="3.90.550.50">
    <property type="match status" value="1"/>
</dbReference>
<dbReference type="STRING" id="74649.A0A2P6QI03"/>
<dbReference type="InterPro" id="IPR006740">
    <property type="entry name" value="DUF604"/>
</dbReference>
<keyword evidence="1" id="KW-0472">Membrane</keyword>